<evidence type="ECO:0000256" key="1">
    <source>
        <dbReference type="SAM" id="Phobius"/>
    </source>
</evidence>
<dbReference type="PANTHER" id="PTHR35791:SF1">
    <property type="entry name" value="UPF0754 MEMBRANE PROTEIN YHEB"/>
    <property type="match status" value="1"/>
</dbReference>
<organism evidence="2 3">
    <name type="scientific">Nocardioides marinquilinus</name>
    <dbReference type="NCBI Taxonomy" id="1210400"/>
    <lineage>
        <taxon>Bacteria</taxon>
        <taxon>Bacillati</taxon>
        <taxon>Actinomycetota</taxon>
        <taxon>Actinomycetes</taxon>
        <taxon>Propionibacteriales</taxon>
        <taxon>Nocardioidaceae</taxon>
        <taxon>Nocardioides</taxon>
    </lineage>
</organism>
<feature type="transmembrane region" description="Helical" evidence="1">
    <location>
        <begin position="250"/>
        <end position="274"/>
    </location>
</feature>
<keyword evidence="3" id="KW-1185">Reference proteome</keyword>
<dbReference type="EMBL" id="BAABKG010000006">
    <property type="protein sequence ID" value="GAA5155457.1"/>
    <property type="molecule type" value="Genomic_DNA"/>
</dbReference>
<name>A0ABP9Q0X5_9ACTN</name>
<feature type="transmembrane region" description="Helical" evidence="1">
    <location>
        <begin position="225"/>
        <end position="244"/>
    </location>
</feature>
<reference evidence="3" key="1">
    <citation type="journal article" date="2019" name="Int. J. Syst. Evol. Microbiol.">
        <title>The Global Catalogue of Microorganisms (GCM) 10K type strain sequencing project: providing services to taxonomists for standard genome sequencing and annotation.</title>
        <authorList>
            <consortium name="The Broad Institute Genomics Platform"/>
            <consortium name="The Broad Institute Genome Sequencing Center for Infectious Disease"/>
            <person name="Wu L."/>
            <person name="Ma J."/>
        </authorList>
    </citation>
    <scope>NUCLEOTIDE SEQUENCE [LARGE SCALE GENOMIC DNA]</scope>
    <source>
        <strain evidence="3">JCM 18459</strain>
    </source>
</reference>
<sequence length="448" mass="50190">MVRPRTRLPAVDWLLDPVREWAADLHWVAFVSIPVFTGVVGWLINWSGLWMLFAPLRFHGVRVPGMAELSRVLPRKIQEVPGLLQGGVGWQGIIPARAAKMGSIAVDKAIAKLGTPAEFYQQLEPERIAEHIVAVFRPEVPELVDEVMTREHPRLWRDLPQPVKDAVHHRVQDQLPDVVGRVTTEIGIHIDQLLDPKIMVIDHFQENPELVVRIFRDFGQRELDLMVRFGFVFGFLLGVPVAVVDSIAHQAWLLPVLGIVVGWVTNALGMWLIFEPPEPKRILGITWHGLFPRRQRQAAEVYAQIIAEDVITLERIGDFLLDGPRGDRTRQMLATALRPAIDQAAGPARGALRVAIGGGRFDTIRESVAREAVGRTLTPFKDPTFSAQQAEKIRVLVARRTQELPPRDFVEMMRAAIKEDEWMLYAHGAIMGAAGGFLHLLVFGVQGG</sequence>
<comment type="caution">
    <text evidence="2">The sequence shown here is derived from an EMBL/GenBank/DDBJ whole genome shotgun (WGS) entry which is preliminary data.</text>
</comment>
<keyword evidence="1" id="KW-0812">Transmembrane</keyword>
<proteinExistence type="predicted"/>
<dbReference type="Proteomes" id="UP001500221">
    <property type="component" value="Unassembled WGS sequence"/>
</dbReference>
<evidence type="ECO:0000313" key="3">
    <source>
        <dbReference type="Proteomes" id="UP001500221"/>
    </source>
</evidence>
<keyword evidence="1" id="KW-0472">Membrane</keyword>
<gene>
    <name evidence="2" type="ORF">GCM10023340_40770</name>
</gene>
<protein>
    <recommendedName>
        <fullName evidence="4">DUF445 domain-containing protein</fullName>
    </recommendedName>
</protein>
<accession>A0ABP9Q0X5</accession>
<feature type="transmembrane region" description="Helical" evidence="1">
    <location>
        <begin position="27"/>
        <end position="53"/>
    </location>
</feature>
<feature type="transmembrane region" description="Helical" evidence="1">
    <location>
        <begin position="422"/>
        <end position="445"/>
    </location>
</feature>
<evidence type="ECO:0000313" key="2">
    <source>
        <dbReference type="EMBL" id="GAA5155457.1"/>
    </source>
</evidence>
<dbReference type="PANTHER" id="PTHR35791">
    <property type="entry name" value="UPF0754 MEMBRANE PROTEIN YHEB"/>
    <property type="match status" value="1"/>
</dbReference>
<keyword evidence="1" id="KW-1133">Transmembrane helix</keyword>
<evidence type="ECO:0008006" key="4">
    <source>
        <dbReference type="Google" id="ProtNLM"/>
    </source>
</evidence>